<keyword evidence="2" id="KW-1185">Reference proteome</keyword>
<accession>A0A3Q7HHF0</accession>
<dbReference type="InParanoid" id="A0A3Q7HHF0"/>
<sequence length="78" mass="9155">MNRRAVDWKLLSGVKIYVRYTLLFPELQKLSAGGNQLLSELNLYWRCISNHGFTESHLLSVHLLEQIYGHEEVLDLRQ</sequence>
<evidence type="ECO:0000313" key="2">
    <source>
        <dbReference type="Proteomes" id="UP000004994"/>
    </source>
</evidence>
<dbReference type="AlphaFoldDB" id="A0A3Q7HHF0"/>
<protein>
    <submittedName>
        <fullName evidence="1">Uncharacterized protein</fullName>
    </submittedName>
</protein>
<evidence type="ECO:0000313" key="1">
    <source>
        <dbReference type="EnsemblPlants" id="Solyc08g006705.1.1"/>
    </source>
</evidence>
<proteinExistence type="predicted"/>
<organism evidence="1">
    <name type="scientific">Solanum lycopersicum</name>
    <name type="common">Tomato</name>
    <name type="synonym">Lycopersicon esculentum</name>
    <dbReference type="NCBI Taxonomy" id="4081"/>
    <lineage>
        <taxon>Eukaryota</taxon>
        <taxon>Viridiplantae</taxon>
        <taxon>Streptophyta</taxon>
        <taxon>Embryophyta</taxon>
        <taxon>Tracheophyta</taxon>
        <taxon>Spermatophyta</taxon>
        <taxon>Magnoliopsida</taxon>
        <taxon>eudicotyledons</taxon>
        <taxon>Gunneridae</taxon>
        <taxon>Pentapetalae</taxon>
        <taxon>asterids</taxon>
        <taxon>lamiids</taxon>
        <taxon>Solanales</taxon>
        <taxon>Solanaceae</taxon>
        <taxon>Solanoideae</taxon>
        <taxon>Solaneae</taxon>
        <taxon>Solanum</taxon>
        <taxon>Solanum subgen. Lycopersicon</taxon>
    </lineage>
</organism>
<reference evidence="1" key="2">
    <citation type="submission" date="2019-01" db="UniProtKB">
        <authorList>
            <consortium name="EnsemblPlants"/>
        </authorList>
    </citation>
    <scope>IDENTIFICATION</scope>
    <source>
        <strain evidence="1">cv. Heinz 1706</strain>
    </source>
</reference>
<reference evidence="1" key="1">
    <citation type="journal article" date="2012" name="Nature">
        <title>The tomato genome sequence provides insights into fleshy fruit evolution.</title>
        <authorList>
            <consortium name="Tomato Genome Consortium"/>
        </authorList>
    </citation>
    <scope>NUCLEOTIDE SEQUENCE [LARGE SCALE GENOMIC DNA]</scope>
    <source>
        <strain evidence="1">cv. Heinz 1706</strain>
    </source>
</reference>
<dbReference type="EnsemblPlants" id="Solyc08g006705.1.1">
    <property type="protein sequence ID" value="Solyc08g006705.1.1"/>
    <property type="gene ID" value="Solyc08g006705.1"/>
</dbReference>
<dbReference type="Proteomes" id="UP000004994">
    <property type="component" value="Chromosome 8"/>
</dbReference>
<name>A0A3Q7HHF0_SOLLC</name>
<dbReference type="Gramene" id="Solyc08g006705.1.1">
    <property type="protein sequence ID" value="Solyc08g006705.1.1"/>
    <property type="gene ID" value="Solyc08g006705.1"/>
</dbReference>